<evidence type="ECO:0000256" key="2">
    <source>
        <dbReference type="ARBA" id="ARBA00022692"/>
    </source>
</evidence>
<dbReference type="InterPro" id="IPR051784">
    <property type="entry name" value="Nod_factor_ABC_transporter"/>
</dbReference>
<evidence type="ECO:0000256" key="1">
    <source>
        <dbReference type="ARBA" id="ARBA00004141"/>
    </source>
</evidence>
<evidence type="ECO:0000256" key="6">
    <source>
        <dbReference type="RuleBase" id="RU361157"/>
    </source>
</evidence>
<accession>A0ABX0H121</accession>
<keyword evidence="6" id="KW-0813">Transport</keyword>
<protein>
    <recommendedName>
        <fullName evidence="6">Transport permease protein</fullName>
    </recommendedName>
</protein>
<keyword evidence="9" id="KW-1185">Reference proteome</keyword>
<evidence type="ECO:0000313" key="9">
    <source>
        <dbReference type="Proteomes" id="UP000800981"/>
    </source>
</evidence>
<feature type="transmembrane region" description="Helical" evidence="6">
    <location>
        <begin position="169"/>
        <end position="188"/>
    </location>
</feature>
<feature type="transmembrane region" description="Helical" evidence="6">
    <location>
        <begin position="55"/>
        <end position="80"/>
    </location>
</feature>
<comment type="caution">
    <text evidence="8">The sequence shown here is derived from an EMBL/GenBank/DDBJ whole genome shotgun (WGS) entry which is preliminary data.</text>
</comment>
<name>A0ABX0H121_9ACTN</name>
<evidence type="ECO:0000256" key="3">
    <source>
        <dbReference type="ARBA" id="ARBA00022989"/>
    </source>
</evidence>
<keyword evidence="3 6" id="KW-1133">Transmembrane helix</keyword>
<keyword evidence="2 6" id="KW-0812">Transmembrane</keyword>
<evidence type="ECO:0000256" key="4">
    <source>
        <dbReference type="ARBA" id="ARBA00023136"/>
    </source>
</evidence>
<keyword evidence="6" id="KW-1003">Cell membrane</keyword>
<dbReference type="InterPro" id="IPR013525">
    <property type="entry name" value="ABC2_TM"/>
</dbReference>
<evidence type="ECO:0000259" key="7">
    <source>
        <dbReference type="PROSITE" id="PS51012"/>
    </source>
</evidence>
<gene>
    <name evidence="8" type="ORF">G9H71_19840</name>
</gene>
<evidence type="ECO:0000256" key="5">
    <source>
        <dbReference type="ARBA" id="ARBA00023251"/>
    </source>
</evidence>
<proteinExistence type="inferred from homology"/>
<comment type="similarity">
    <text evidence="6">Belongs to the ABC-2 integral membrane protein family.</text>
</comment>
<comment type="subcellular location">
    <subcellularLocation>
        <location evidence="6">Cell membrane</location>
        <topology evidence="6">Multi-pass membrane protein</topology>
    </subcellularLocation>
    <subcellularLocation>
        <location evidence="1">Membrane</location>
        <topology evidence="1">Multi-pass membrane protein</topology>
    </subcellularLocation>
</comment>
<dbReference type="PROSITE" id="PS51012">
    <property type="entry name" value="ABC_TM2"/>
    <property type="match status" value="1"/>
</dbReference>
<dbReference type="Pfam" id="PF01061">
    <property type="entry name" value="ABC2_membrane"/>
    <property type="match status" value="1"/>
</dbReference>
<organism evidence="8 9">
    <name type="scientific">Motilibacter deserti</name>
    <dbReference type="NCBI Taxonomy" id="2714956"/>
    <lineage>
        <taxon>Bacteria</taxon>
        <taxon>Bacillati</taxon>
        <taxon>Actinomycetota</taxon>
        <taxon>Actinomycetes</taxon>
        <taxon>Motilibacterales</taxon>
        <taxon>Motilibacteraceae</taxon>
        <taxon>Motilibacter</taxon>
    </lineage>
</organism>
<feature type="transmembrane region" description="Helical" evidence="6">
    <location>
        <begin position="135"/>
        <end position="162"/>
    </location>
</feature>
<feature type="transmembrane region" description="Helical" evidence="6">
    <location>
        <begin position="101"/>
        <end position="129"/>
    </location>
</feature>
<dbReference type="Proteomes" id="UP000800981">
    <property type="component" value="Unassembled WGS sequence"/>
</dbReference>
<dbReference type="EMBL" id="JAANNP010000084">
    <property type="protein sequence ID" value="NHC16041.1"/>
    <property type="molecule type" value="Genomic_DNA"/>
</dbReference>
<keyword evidence="4 6" id="KW-0472">Membrane</keyword>
<feature type="transmembrane region" description="Helical" evidence="6">
    <location>
        <begin position="237"/>
        <end position="258"/>
    </location>
</feature>
<keyword evidence="5" id="KW-0046">Antibiotic resistance</keyword>
<dbReference type="PANTHER" id="PTHR43229:SF2">
    <property type="entry name" value="NODULATION PROTEIN J"/>
    <property type="match status" value="1"/>
</dbReference>
<dbReference type="PIRSF" id="PIRSF006648">
    <property type="entry name" value="DrrB"/>
    <property type="match status" value="1"/>
</dbReference>
<feature type="transmembrane region" description="Helical" evidence="6">
    <location>
        <begin position="26"/>
        <end position="49"/>
    </location>
</feature>
<sequence length="263" mass="26885">MMDTVSDVCALFGRHVRHIARVPEKLISVTVMPVAYLAVFGLLFGSAITVPGGDYVQYLVAGILAQTMLMNVSSTALGVAEDLGNGLVDRFRAMPISTGSVLAARTGANTALSAVSCVTICAGGLVLGWRPREGLASAAAALALLLLLGWAMSWVGAVVGLVLRANDAITSVAFLVVLPLTFLSNAFIPLSGLPDWLATACEWNPVSVVVAACRDLFGDLPAGSAGTGFPVQHAAPLAVTMALALAALAAPAAVRAYARAAAR</sequence>
<dbReference type="PRINTS" id="PR00164">
    <property type="entry name" value="ABC2TRNSPORT"/>
</dbReference>
<dbReference type="PANTHER" id="PTHR43229">
    <property type="entry name" value="NODULATION PROTEIN J"/>
    <property type="match status" value="1"/>
</dbReference>
<evidence type="ECO:0000313" key="8">
    <source>
        <dbReference type="EMBL" id="NHC16041.1"/>
    </source>
</evidence>
<reference evidence="8 9" key="1">
    <citation type="submission" date="2020-03" db="EMBL/GenBank/DDBJ databases">
        <title>Two novel Motilibacter sp.</title>
        <authorList>
            <person name="Liu S."/>
        </authorList>
    </citation>
    <scope>NUCLEOTIDE SEQUENCE [LARGE SCALE GENOMIC DNA]</scope>
    <source>
        <strain evidence="8 9">E257</strain>
    </source>
</reference>
<dbReference type="InterPro" id="IPR047817">
    <property type="entry name" value="ABC2_TM_bact-type"/>
</dbReference>
<feature type="domain" description="ABC transmembrane type-2" evidence="7">
    <location>
        <begin position="24"/>
        <end position="260"/>
    </location>
</feature>
<dbReference type="InterPro" id="IPR000412">
    <property type="entry name" value="ABC_2_transport"/>
</dbReference>